<dbReference type="EMBL" id="CP031223">
    <property type="protein sequence ID" value="QFF97641.1"/>
    <property type="molecule type" value="Genomic_DNA"/>
</dbReference>
<dbReference type="OrthoDB" id="2059845at2"/>
<dbReference type="SUPFAM" id="SSF52309">
    <property type="entry name" value="N-(deoxy)ribosyltransferase-like"/>
    <property type="match status" value="1"/>
</dbReference>
<sequence>MKFYVGSGLKNKEQVREVGGKLKNIGWNQTFDWTHNEQANNLADLMHIGTQEKEAIKDADYVIILLPGGKGSHIELGMAIALQKQIFLYSPHGEAMDMETTSTFYHLPEVNICTGSVDELISVIQENS</sequence>
<dbReference type="Pfam" id="PF05014">
    <property type="entry name" value="Nuc_deoxyrib_tr"/>
    <property type="match status" value="1"/>
</dbReference>
<protein>
    <submittedName>
        <fullName evidence="1">Group-specific protein</fullName>
    </submittedName>
</protein>
<dbReference type="RefSeq" id="WP_151698586.1">
    <property type="nucleotide sequence ID" value="NZ_CP031223.1"/>
</dbReference>
<reference evidence="1 2" key="1">
    <citation type="submission" date="2018-07" db="EMBL/GenBank/DDBJ databases">
        <title>Complete genome sequence of Psychrobacillus sp. PB01, isolated from iceberg, and comparative genome analysis of Psychrobacillus strains.</title>
        <authorList>
            <person name="Lee P.C."/>
        </authorList>
    </citation>
    <scope>NUCLEOTIDE SEQUENCE [LARGE SCALE GENOMIC DNA]</scope>
    <source>
        <strain evidence="1 2">PB01</strain>
    </source>
</reference>
<keyword evidence="2" id="KW-1185">Reference proteome</keyword>
<dbReference type="AlphaFoldDB" id="A0A5J6SII2"/>
<accession>A0A5J6SII2</accession>
<gene>
    <name evidence="1" type="ORF">PB01_01800</name>
</gene>
<organism evidence="1 2">
    <name type="scientific">Psychrobacillus glaciei</name>
    <dbReference type="NCBI Taxonomy" id="2283160"/>
    <lineage>
        <taxon>Bacteria</taxon>
        <taxon>Bacillati</taxon>
        <taxon>Bacillota</taxon>
        <taxon>Bacilli</taxon>
        <taxon>Bacillales</taxon>
        <taxon>Bacillaceae</taxon>
        <taxon>Psychrobacillus</taxon>
    </lineage>
</organism>
<dbReference type="InterPro" id="IPR007710">
    <property type="entry name" value="Nucleoside_deoxyribTrfase"/>
</dbReference>
<proteinExistence type="predicted"/>
<evidence type="ECO:0000313" key="2">
    <source>
        <dbReference type="Proteomes" id="UP000325517"/>
    </source>
</evidence>
<dbReference type="KEGG" id="psyo:PB01_01800"/>
<evidence type="ECO:0000313" key="1">
    <source>
        <dbReference type="EMBL" id="QFF97641.1"/>
    </source>
</evidence>
<dbReference type="Gene3D" id="3.40.50.450">
    <property type="match status" value="1"/>
</dbReference>
<dbReference type="Proteomes" id="UP000325517">
    <property type="component" value="Chromosome"/>
</dbReference>
<name>A0A5J6SII2_9BACI</name>